<proteinExistence type="predicted"/>
<gene>
    <name evidence="1" type="primary">CU459095.1</name>
</gene>
<reference evidence="1" key="1">
    <citation type="submission" date="2016-05" db="EMBL/GenBank/DDBJ databases">
        <authorList>
            <person name="Lavstsen T."/>
            <person name="Jespersen J.S."/>
        </authorList>
    </citation>
    <scope>NUCLEOTIDE SEQUENCE</scope>
    <source>
        <tissue evidence="1">Brain</tissue>
    </source>
</reference>
<name>A0A1A8KWQ0_NOTKU</name>
<feature type="non-terminal residue" evidence="1">
    <location>
        <position position="1"/>
    </location>
</feature>
<dbReference type="EMBL" id="HAEE01016551">
    <property type="protein sequence ID" value="SBR36601.1"/>
    <property type="molecule type" value="Transcribed_RNA"/>
</dbReference>
<feature type="non-terminal residue" evidence="1">
    <location>
        <position position="118"/>
    </location>
</feature>
<evidence type="ECO:0000313" key="1">
    <source>
        <dbReference type="EMBL" id="SBR36601.1"/>
    </source>
</evidence>
<reference evidence="1" key="2">
    <citation type="submission" date="2016-06" db="EMBL/GenBank/DDBJ databases">
        <title>The genome of a short-lived fish provides insights into sex chromosome evolution and the genetic control of aging.</title>
        <authorList>
            <person name="Reichwald K."/>
            <person name="Felder M."/>
            <person name="Petzold A."/>
            <person name="Koch P."/>
            <person name="Groth M."/>
            <person name="Platzer M."/>
        </authorList>
    </citation>
    <scope>NUCLEOTIDE SEQUENCE</scope>
    <source>
        <tissue evidence="1">Brain</tissue>
    </source>
</reference>
<protein>
    <submittedName>
        <fullName evidence="1">Uncharacterized protein</fullName>
    </submittedName>
</protein>
<accession>A0A1A8KWQ0</accession>
<dbReference type="AlphaFoldDB" id="A0A1A8KWQ0"/>
<sequence length="118" mass="12865">RFAAVAVLSFLDDILGFHYRCIVHYLDDATVDILMITFVFPTIVYPADQLSVIKLRSKKPKTHTSCFRGDISKKLPNDSAAPTWPAIIMWSSSTPTFPTSSPASPHLSPAAAASALVM</sequence>
<organism evidence="1">
    <name type="scientific">Nothobranchius kuhntae</name>
    <name type="common">Beira killifish</name>
    <dbReference type="NCBI Taxonomy" id="321403"/>
    <lineage>
        <taxon>Eukaryota</taxon>
        <taxon>Metazoa</taxon>
        <taxon>Chordata</taxon>
        <taxon>Craniata</taxon>
        <taxon>Vertebrata</taxon>
        <taxon>Euteleostomi</taxon>
        <taxon>Actinopterygii</taxon>
        <taxon>Neopterygii</taxon>
        <taxon>Teleostei</taxon>
        <taxon>Neoteleostei</taxon>
        <taxon>Acanthomorphata</taxon>
        <taxon>Ovalentaria</taxon>
        <taxon>Atherinomorphae</taxon>
        <taxon>Cyprinodontiformes</taxon>
        <taxon>Nothobranchiidae</taxon>
        <taxon>Nothobranchius</taxon>
    </lineage>
</organism>